<keyword evidence="3 8" id="KW-0779">Telomere</keyword>
<feature type="compositionally biased region" description="Basic and acidic residues" evidence="9">
    <location>
        <begin position="664"/>
        <end position="684"/>
    </location>
</feature>
<comment type="subunit">
    <text evidence="8">Homodimer.</text>
</comment>
<evidence type="ECO:0000256" key="3">
    <source>
        <dbReference type="ARBA" id="ARBA00022895"/>
    </source>
</evidence>
<dbReference type="InterPro" id="IPR009057">
    <property type="entry name" value="Homeodomain-like_sf"/>
</dbReference>
<evidence type="ECO:0000259" key="10">
    <source>
        <dbReference type="PROSITE" id="PS51011"/>
    </source>
</evidence>
<feature type="region of interest" description="Disordered" evidence="9">
    <location>
        <begin position="536"/>
        <end position="731"/>
    </location>
</feature>
<dbReference type="PROSITE" id="PS51011">
    <property type="entry name" value="ARID"/>
    <property type="match status" value="1"/>
</dbReference>
<evidence type="ECO:0000313" key="11">
    <source>
        <dbReference type="EMBL" id="APA08587.1"/>
    </source>
</evidence>
<evidence type="ECO:0000256" key="2">
    <source>
        <dbReference type="ARBA" id="ARBA00022454"/>
    </source>
</evidence>
<dbReference type="GO" id="GO:0000781">
    <property type="term" value="C:chromosome, telomeric region"/>
    <property type="evidence" value="ECO:0007669"/>
    <property type="project" value="UniProtKB-SubCell"/>
</dbReference>
<feature type="compositionally biased region" description="Basic residues" evidence="9">
    <location>
        <begin position="591"/>
        <end position="600"/>
    </location>
</feature>
<name>A0A1D9Q0Z0_SCLS1</name>
<feature type="compositionally biased region" description="Basic and acidic residues" evidence="9">
    <location>
        <begin position="204"/>
        <end position="219"/>
    </location>
</feature>
<feature type="compositionally biased region" description="Basic and acidic residues" evidence="9">
    <location>
        <begin position="187"/>
        <end position="197"/>
    </location>
</feature>
<dbReference type="InterPro" id="IPR021661">
    <property type="entry name" value="Rap1_C"/>
</dbReference>
<dbReference type="InterPro" id="IPR036420">
    <property type="entry name" value="BRCT_dom_sf"/>
</dbReference>
<reference evidence="12" key="1">
    <citation type="journal article" date="2017" name="Genome Biol. Evol.">
        <title>The complete genome sequence of the phytopathogenic fungus Sclerotinia sclerotiorum reveals insights into the genome architecture of broad host range pathogens.</title>
        <authorList>
            <person name="Derbyshire M."/>
            <person name="Denton-Giles M."/>
            <person name="Hegedus D."/>
            <person name="Seifbarghy S."/>
            <person name="Rollins J."/>
            <person name="van Kan J."/>
            <person name="Seidl M.F."/>
            <person name="Faino L."/>
            <person name="Mbengue M."/>
            <person name="Navaud O."/>
            <person name="Raffaele S."/>
            <person name="Hammond-Kosack K."/>
            <person name="Heard S."/>
            <person name="Oliver R."/>
        </authorList>
    </citation>
    <scope>NUCLEOTIDE SEQUENCE [LARGE SCALE GENOMIC DNA]</scope>
    <source>
        <strain evidence="12">ATCC 18683 / 1980 / Ss-1</strain>
    </source>
</reference>
<dbReference type="Pfam" id="PF16589">
    <property type="entry name" value="BRCT_2"/>
    <property type="match status" value="1"/>
</dbReference>
<dbReference type="Gene3D" id="1.10.10.2170">
    <property type="match status" value="1"/>
</dbReference>
<dbReference type="SUPFAM" id="SSF52113">
    <property type="entry name" value="BRCT domain"/>
    <property type="match status" value="1"/>
</dbReference>
<keyword evidence="7 8" id="KW-0539">Nucleus</keyword>
<sequence>MASIVYDGVGGGEALFEGMKFFILQRVPMRSRWIELIQSNGGEVTKFEKKAQIIIADGARKDAPPGSVSWKFIEESAKAGKLVDMEAYRCGAQAGTISERATAQPAKTSRTPYTAEDDRILTKWVLKAERMGRSTKGNQIYMELAARYPHHTYQSWLDHWKRYLLPRHEAGKLHYDIEDGDSPSPERQPKSAKREPAKPPPTRIPHERVQPCAPKERVPVPDPSSLQRHSSSQSSRPAFSKASFPEGDTRKPVDRRPFTKEDDDLLRKEFVGICKLDPSKEIAAWEACNRAHPDHTAQEWRNYFHEEFFPREMKEREMKKQAKIKPVPSTTSRHVSNPSQDEVHKASTRTKHSTNDPEKASVKAAVKSPVIPSQNFRSRAHQEPKSTPEVISGKVDLEQRPYTNSLLKEEAYFTHTLKEFSEALGFEPDDLNFYPVVCGKEISIFKLWQIVMLFGGFAKTNADSRWQEVADRLSFPIVNRAKAAKDLKSCYEEILSELETAVDEAQNDTENPEFTTSQEEVMIASQLEATILRSVQRSSDHEDGIEDNDEVSKLPPPRTKPKQQFTTPTKKRTIDSDGLSNRTGSSVTKHEIKRRKVQKGKGKEVEIPSTPEHIFNATQPPISHHTAPPKYPFDENSEDDDREARERIRRIQKRKPEGSSGKPSAKDPLLEPETQDFHYPDIGKEASIASPTPAPKNRAAKDIIDLTQDSTTESETEPEPEPDSESDSEDSINAEFAKYLDLGYSREIIAEALIASTYVYDVASVIMEQLKMGHDIPDNMEGAWTKRDDDALLKGTGPEYERIREKHGDARIAARKKFNRHIQSLQELD</sequence>
<dbReference type="InterPro" id="IPR001357">
    <property type="entry name" value="BRCT_dom"/>
</dbReference>
<comment type="similarity">
    <text evidence="1 8">Belongs to the RAP1 family.</text>
</comment>
<evidence type="ECO:0000256" key="5">
    <source>
        <dbReference type="ARBA" id="ARBA00023159"/>
    </source>
</evidence>
<feature type="compositionally biased region" description="Polar residues" evidence="9">
    <location>
        <begin position="578"/>
        <end position="587"/>
    </location>
</feature>
<proteinExistence type="inferred from homology"/>
<evidence type="ECO:0000256" key="1">
    <source>
        <dbReference type="ARBA" id="ARBA00010467"/>
    </source>
</evidence>
<feature type="region of interest" description="Disordered" evidence="9">
    <location>
        <begin position="318"/>
        <end position="365"/>
    </location>
</feature>
<feature type="compositionally biased region" description="Polar residues" evidence="9">
    <location>
        <begin position="328"/>
        <end position="340"/>
    </location>
</feature>
<feature type="compositionally biased region" description="Basic and acidic residues" evidence="9">
    <location>
        <begin position="247"/>
        <end position="260"/>
    </location>
</feature>
<keyword evidence="4" id="KW-0805">Transcription regulation</keyword>
<dbReference type="CDD" id="cd16100">
    <property type="entry name" value="ARID"/>
    <property type="match status" value="1"/>
</dbReference>
<dbReference type="VEuPathDB" id="FungiDB:sscle_04g033570"/>
<dbReference type="InterPro" id="IPR039595">
    <property type="entry name" value="TE2IP/Rap1"/>
</dbReference>
<feature type="domain" description="ARID" evidence="10">
    <location>
        <begin position="407"/>
        <end position="503"/>
    </location>
</feature>
<gene>
    <name evidence="11" type="ORF">sscle_04g033570</name>
</gene>
<keyword evidence="2 8" id="KW-0158">Chromosome</keyword>
<keyword evidence="6" id="KW-0804">Transcription</keyword>
<evidence type="ECO:0000256" key="7">
    <source>
        <dbReference type="ARBA" id="ARBA00023242"/>
    </source>
</evidence>
<evidence type="ECO:0000313" key="12">
    <source>
        <dbReference type="Proteomes" id="UP000177798"/>
    </source>
</evidence>
<dbReference type="Proteomes" id="UP000177798">
    <property type="component" value="Chromosome 4"/>
</dbReference>
<dbReference type="GO" id="GO:0003677">
    <property type="term" value="F:DNA binding"/>
    <property type="evidence" value="ECO:0007669"/>
    <property type="project" value="UniProtKB-UniRule"/>
</dbReference>
<dbReference type="Gene3D" id="3.40.50.10190">
    <property type="entry name" value="BRCT domain"/>
    <property type="match status" value="1"/>
</dbReference>
<evidence type="ECO:0000256" key="6">
    <source>
        <dbReference type="ARBA" id="ARBA00023163"/>
    </source>
</evidence>
<dbReference type="EMBL" id="CP017817">
    <property type="protein sequence ID" value="APA08587.1"/>
    <property type="molecule type" value="Genomic_DNA"/>
</dbReference>
<dbReference type="GO" id="GO:0010833">
    <property type="term" value="P:telomere maintenance via telomere lengthening"/>
    <property type="evidence" value="ECO:0007669"/>
    <property type="project" value="UniProtKB-UniRule"/>
</dbReference>
<feature type="region of interest" description="Disordered" evidence="9">
    <location>
        <begin position="174"/>
        <end position="260"/>
    </location>
</feature>
<dbReference type="InterPro" id="IPR001606">
    <property type="entry name" value="ARID_dom"/>
</dbReference>
<dbReference type="InterPro" id="IPR015010">
    <property type="entry name" value="TERF2IP_Myb"/>
</dbReference>
<dbReference type="CDD" id="cd11655">
    <property type="entry name" value="rap1_myb-like"/>
    <property type="match status" value="1"/>
</dbReference>
<evidence type="ECO:0000256" key="9">
    <source>
        <dbReference type="SAM" id="MobiDB-lite"/>
    </source>
</evidence>
<feature type="compositionally biased region" description="Low complexity" evidence="9">
    <location>
        <begin position="223"/>
        <end position="243"/>
    </location>
</feature>
<dbReference type="GO" id="GO:0005634">
    <property type="term" value="C:nucleus"/>
    <property type="evidence" value="ECO:0007669"/>
    <property type="project" value="UniProtKB-SubCell"/>
</dbReference>
<dbReference type="Gene3D" id="1.10.10.60">
    <property type="entry name" value="Homeodomain-like"/>
    <property type="match status" value="1"/>
</dbReference>
<dbReference type="KEGG" id="ssl:SS1G_02301"/>
<dbReference type="Pfam" id="PF11626">
    <property type="entry name" value="Rap1_C"/>
    <property type="match status" value="1"/>
</dbReference>
<dbReference type="SMART" id="SM00501">
    <property type="entry name" value="BRIGHT"/>
    <property type="match status" value="1"/>
</dbReference>
<dbReference type="Pfam" id="PF08914">
    <property type="entry name" value="Myb_Rap1"/>
    <property type="match status" value="1"/>
</dbReference>
<feature type="compositionally biased region" description="Acidic residues" evidence="9">
    <location>
        <begin position="712"/>
        <end position="731"/>
    </location>
</feature>
<dbReference type="InterPro" id="IPR038104">
    <property type="entry name" value="Rap1_C_sf"/>
</dbReference>
<organism evidence="11 12">
    <name type="scientific">Sclerotinia sclerotiorum (strain ATCC 18683 / 1980 / Ss-1)</name>
    <name type="common">White mold</name>
    <name type="synonym">Whetzelinia sclerotiorum</name>
    <dbReference type="NCBI Taxonomy" id="665079"/>
    <lineage>
        <taxon>Eukaryota</taxon>
        <taxon>Fungi</taxon>
        <taxon>Dikarya</taxon>
        <taxon>Ascomycota</taxon>
        <taxon>Pezizomycotina</taxon>
        <taxon>Leotiomycetes</taxon>
        <taxon>Helotiales</taxon>
        <taxon>Sclerotiniaceae</taxon>
        <taxon>Sclerotinia</taxon>
    </lineage>
</organism>
<dbReference type="SUPFAM" id="SSF46689">
    <property type="entry name" value="Homeodomain-like"/>
    <property type="match status" value="2"/>
</dbReference>
<dbReference type="PANTHER" id="PTHR16466">
    <property type="entry name" value="TELOMERE REPEAT-BINDING FACTOR 2-INTERACTING PROTEIN 1"/>
    <property type="match status" value="1"/>
</dbReference>
<protein>
    <recommendedName>
        <fullName evidence="8">DNA-binding protein RAP1</fullName>
    </recommendedName>
</protein>
<comment type="function">
    <text evidence="8">Involved in the regulation of telomere length, clustering and has a specific role in telomere position effect (TPE).</text>
</comment>
<keyword evidence="5" id="KW-0010">Activator</keyword>
<dbReference type="SMART" id="SM01014">
    <property type="entry name" value="ARID"/>
    <property type="match status" value="1"/>
</dbReference>
<evidence type="ECO:0000256" key="4">
    <source>
        <dbReference type="ARBA" id="ARBA00023015"/>
    </source>
</evidence>
<dbReference type="SUPFAM" id="SSF46774">
    <property type="entry name" value="ARID-like"/>
    <property type="match status" value="1"/>
</dbReference>
<dbReference type="OrthoDB" id="435460at2759"/>
<accession>A0A1D9Q0Z0</accession>
<dbReference type="OMA" id="WKYITDS"/>
<dbReference type="AlphaFoldDB" id="A0A1D9Q0Z0"/>
<dbReference type="RefSeq" id="XP_001596085.1">
    <property type="nucleotide sequence ID" value="XM_001596035.1"/>
</dbReference>
<dbReference type="InterPro" id="IPR036431">
    <property type="entry name" value="ARID_dom_sf"/>
</dbReference>
<dbReference type="Gene3D" id="1.10.150.60">
    <property type="entry name" value="ARID DNA-binding domain"/>
    <property type="match status" value="1"/>
</dbReference>
<dbReference type="Pfam" id="PF01388">
    <property type="entry name" value="ARID"/>
    <property type="match status" value="1"/>
</dbReference>
<comment type="subcellular location">
    <subcellularLocation>
        <location evidence="8">Nucleus</location>
    </subcellularLocation>
    <subcellularLocation>
        <location evidence="8">Chromosome</location>
        <location evidence="8">Telomere</location>
    </subcellularLocation>
</comment>
<evidence type="ECO:0000256" key="8">
    <source>
        <dbReference type="RuleBase" id="RU367107"/>
    </source>
</evidence>
<dbReference type="PANTHER" id="PTHR16466:SF6">
    <property type="entry name" value="TELOMERIC REPEAT-BINDING FACTOR 2-INTERACTING PROTEIN 1"/>
    <property type="match status" value="1"/>
</dbReference>